<sequence>MKTFRLSRSMLFAGLLSLSLSFASHAWACKYDFSYTSSSEVRDIISDPDLSSPSVSTADCQRLNRFTPFLKTHHIDFSITADHFVNSGVSVAWATARLQDQYGITSSFSGVVTRVRADPDDAVARQLTKYAATESIFNLDLPGALANLRKTEIKDGLEPIPALP</sequence>
<dbReference type="EMBL" id="MLJW01005376">
    <property type="protein sequence ID" value="OIQ68327.1"/>
    <property type="molecule type" value="Genomic_DNA"/>
</dbReference>
<name>A0A1J5PKK5_9ZZZZ</name>
<reference evidence="1" key="1">
    <citation type="submission" date="2016-10" db="EMBL/GenBank/DDBJ databases">
        <title>Sequence of Gallionella enrichment culture.</title>
        <authorList>
            <person name="Poehlein A."/>
            <person name="Muehling M."/>
            <person name="Daniel R."/>
        </authorList>
    </citation>
    <scope>NUCLEOTIDE SEQUENCE</scope>
</reference>
<protein>
    <submittedName>
        <fullName evidence="1">Uncharacterized protein</fullName>
    </submittedName>
</protein>
<comment type="caution">
    <text evidence="1">The sequence shown here is derived from an EMBL/GenBank/DDBJ whole genome shotgun (WGS) entry which is preliminary data.</text>
</comment>
<dbReference type="AlphaFoldDB" id="A0A1J5PKK5"/>
<accession>A0A1J5PKK5</accession>
<organism evidence="1">
    <name type="scientific">mine drainage metagenome</name>
    <dbReference type="NCBI Taxonomy" id="410659"/>
    <lineage>
        <taxon>unclassified sequences</taxon>
        <taxon>metagenomes</taxon>
        <taxon>ecological metagenomes</taxon>
    </lineage>
</organism>
<gene>
    <name evidence="1" type="ORF">GALL_500810</name>
</gene>
<evidence type="ECO:0000313" key="1">
    <source>
        <dbReference type="EMBL" id="OIQ68327.1"/>
    </source>
</evidence>
<proteinExistence type="predicted"/>